<dbReference type="RefSeq" id="WP_012813894.1">
    <property type="nucleotide sequence ID" value="NC_013224.1"/>
</dbReference>
<reference evidence="1 2" key="1">
    <citation type="journal article" date="2010" name="Stand. Genomic Sci.">
        <title>Complete genome sequence of Desulfohalobium retbaense type strain (HR(100)).</title>
        <authorList>
            <person name="Spring S."/>
            <person name="Nolan M."/>
            <person name="Lapidus A."/>
            <person name="Glavina Del Rio T."/>
            <person name="Copeland A."/>
            <person name="Tice H."/>
            <person name="Cheng J.F."/>
            <person name="Lucas S."/>
            <person name="Land M."/>
            <person name="Chen F."/>
            <person name="Bruce D."/>
            <person name="Goodwin L."/>
            <person name="Pitluck S."/>
            <person name="Ivanova N."/>
            <person name="Mavromatis K."/>
            <person name="Mikhailova N."/>
            <person name="Pati A."/>
            <person name="Chen A."/>
            <person name="Palaniappan K."/>
            <person name="Hauser L."/>
            <person name="Chang Y.J."/>
            <person name="Jeffries C.D."/>
            <person name="Munk C."/>
            <person name="Kiss H."/>
            <person name="Chain P."/>
            <person name="Han C."/>
            <person name="Brettin T."/>
            <person name="Detter J.C."/>
            <person name="Schuler E."/>
            <person name="Goker M."/>
            <person name="Rohde M."/>
            <person name="Bristow J."/>
            <person name="Eisen J.A."/>
            <person name="Markowitz V."/>
            <person name="Hugenholtz P."/>
            <person name="Kyrpides N.C."/>
            <person name="Klenk H.P."/>
        </authorList>
    </citation>
    <scope>NUCLEOTIDE SEQUENCE [LARGE SCALE GENOMIC DNA]</scope>
    <source>
        <strain evidence="1 2">DSM 5692</strain>
        <plasmid evidence="2">Plasmid pDRET01</plasmid>
    </source>
</reference>
<sequence>MALTPSDNIHALQIQAGALGRKTGHAFEDKITEELNGLCCPIKVQELNTHVLVGDPALLLLRYIAKKEGLGEIQTISSLSTGALATSEDGKRFLSIENKSISRCKSDLIITIEDPNTRITVGVSTKQCNKKTPTNAQLYFTTAVGFSRLLMNNGISVSDTAINALRQFCGDPGFRPLDDPTKLENRLFDTRRFFWEEIDKNGREEWEAIFSQNQNDVSRLLFQKAYLDDPFSPEYLLHKTKASDGWHNTEVAIYSINEIISLSKRYQGFYTKKYSVKKGRYKDPVGVQHLAPRFGIIQMQRGGQKQHPTQLQFNLEAGYFYKI</sequence>
<protein>
    <submittedName>
        <fullName evidence="1">Uncharacterized protein</fullName>
    </submittedName>
</protein>
<dbReference type="KEGG" id="drt:Dret_2523"/>
<dbReference type="AlphaFoldDB" id="C8X5V6"/>
<dbReference type="eggNOG" id="ENOG5033TQR">
    <property type="taxonomic scope" value="Bacteria"/>
</dbReference>
<dbReference type="OrthoDB" id="6276154at2"/>
<evidence type="ECO:0000313" key="2">
    <source>
        <dbReference type="Proteomes" id="UP000001052"/>
    </source>
</evidence>
<dbReference type="HOGENOM" id="CLU_870522_0_0_7"/>
<dbReference type="Proteomes" id="UP000001052">
    <property type="component" value="Plasmid pDRET01"/>
</dbReference>
<organism evidence="1 2">
    <name type="scientific">Desulfohalobium retbaense (strain ATCC 49708 / DSM 5692 / JCM 16813 / HR100)</name>
    <dbReference type="NCBI Taxonomy" id="485915"/>
    <lineage>
        <taxon>Bacteria</taxon>
        <taxon>Pseudomonadati</taxon>
        <taxon>Thermodesulfobacteriota</taxon>
        <taxon>Desulfovibrionia</taxon>
        <taxon>Desulfovibrionales</taxon>
        <taxon>Desulfohalobiaceae</taxon>
        <taxon>Desulfohalobium</taxon>
    </lineage>
</organism>
<keyword evidence="2" id="KW-1185">Reference proteome</keyword>
<gene>
    <name evidence="1" type="ORF">Dret_2523</name>
</gene>
<dbReference type="EMBL" id="CP001735">
    <property type="protein sequence ID" value="ACV69803.1"/>
    <property type="molecule type" value="Genomic_DNA"/>
</dbReference>
<evidence type="ECO:0000313" key="1">
    <source>
        <dbReference type="EMBL" id="ACV69803.1"/>
    </source>
</evidence>
<dbReference type="REBASE" id="21986">
    <property type="entry name" value="Dre5692ORF2522P"/>
</dbReference>
<name>C8X5V6_DESRD</name>
<keyword evidence="1" id="KW-0614">Plasmid</keyword>
<geneLocation type="plasmid" evidence="1 2">
    <name>pDRET01</name>
</geneLocation>
<accession>C8X5V6</accession>
<proteinExistence type="predicted"/>